<evidence type="ECO:0000313" key="4">
    <source>
        <dbReference type="EMBL" id="AHG93404.1"/>
    </source>
</evidence>
<evidence type="ECO:0000259" key="3">
    <source>
        <dbReference type="Pfam" id="PF00144"/>
    </source>
</evidence>
<dbReference type="OrthoDB" id="9797709at2"/>
<dbReference type="Gene3D" id="3.40.710.10">
    <property type="entry name" value="DD-peptidase/beta-lactamase superfamily"/>
    <property type="match status" value="1"/>
</dbReference>
<accession>W0RQZ1</accession>
<organism evidence="4 5">
    <name type="scientific">Gemmatirosa kalamazoonensis</name>
    <dbReference type="NCBI Taxonomy" id="861299"/>
    <lineage>
        <taxon>Bacteria</taxon>
        <taxon>Pseudomonadati</taxon>
        <taxon>Gemmatimonadota</taxon>
        <taxon>Gemmatimonadia</taxon>
        <taxon>Gemmatimonadales</taxon>
        <taxon>Gemmatimonadaceae</taxon>
        <taxon>Gemmatirosa</taxon>
    </lineage>
</organism>
<evidence type="ECO:0000256" key="1">
    <source>
        <dbReference type="ARBA" id="ARBA00022801"/>
    </source>
</evidence>
<feature type="chain" id="PRO_5004794452" evidence="2">
    <location>
        <begin position="25"/>
        <end position="512"/>
    </location>
</feature>
<evidence type="ECO:0000313" key="5">
    <source>
        <dbReference type="Proteomes" id="UP000019151"/>
    </source>
</evidence>
<evidence type="ECO:0000256" key="2">
    <source>
        <dbReference type="SAM" id="SignalP"/>
    </source>
</evidence>
<proteinExistence type="predicted"/>
<dbReference type="KEGG" id="gba:J421_5869"/>
<dbReference type="Pfam" id="PF00144">
    <property type="entry name" value="Beta-lactamase"/>
    <property type="match status" value="1"/>
</dbReference>
<geneLocation type="plasmid" evidence="4 5">
    <name>2</name>
</geneLocation>
<dbReference type="PANTHER" id="PTHR43283:SF11">
    <property type="entry name" value="BETA-LACTAMASE-RELATED DOMAIN-CONTAINING PROTEIN"/>
    <property type="match status" value="1"/>
</dbReference>
<dbReference type="PANTHER" id="PTHR43283">
    <property type="entry name" value="BETA-LACTAMASE-RELATED"/>
    <property type="match status" value="1"/>
</dbReference>
<protein>
    <submittedName>
        <fullName evidence="4">Beta-lactamase</fullName>
    </submittedName>
</protein>
<dbReference type="InParanoid" id="W0RQZ1"/>
<name>W0RQZ1_9BACT</name>
<feature type="signal peptide" evidence="2">
    <location>
        <begin position="1"/>
        <end position="24"/>
    </location>
</feature>
<dbReference type="EMBL" id="CP007130">
    <property type="protein sequence ID" value="AHG93404.1"/>
    <property type="molecule type" value="Genomic_DNA"/>
</dbReference>
<reference evidence="4 5" key="1">
    <citation type="journal article" date="2014" name="Genome Announc.">
        <title>Genome Sequence and Methylome of Soil Bacterium Gemmatirosa kalamazoonensis KBS708T, a Member of the Rarely Cultivated Gemmatimonadetes Phylum.</title>
        <authorList>
            <person name="Debruyn J.M."/>
            <person name="Radosevich M."/>
            <person name="Wommack K.E."/>
            <person name="Polson S.W."/>
            <person name="Hauser L.J."/>
            <person name="Fawaz M.N."/>
            <person name="Korlach J."/>
            <person name="Tsai Y.C."/>
        </authorList>
    </citation>
    <scope>NUCLEOTIDE SEQUENCE [LARGE SCALE GENOMIC DNA]</scope>
    <source>
        <strain evidence="4 5">KBS708</strain>
        <plasmid evidence="5">Plasmid 2</plasmid>
    </source>
</reference>
<gene>
    <name evidence="4" type="ORF">J421_5869</name>
</gene>
<dbReference type="InterPro" id="IPR001466">
    <property type="entry name" value="Beta-lactam-related"/>
</dbReference>
<feature type="domain" description="Beta-lactamase-related" evidence="3">
    <location>
        <begin position="171"/>
        <end position="509"/>
    </location>
</feature>
<dbReference type="GO" id="GO:0016787">
    <property type="term" value="F:hydrolase activity"/>
    <property type="evidence" value="ECO:0007669"/>
    <property type="project" value="UniProtKB-KW"/>
</dbReference>
<sequence>MRRLLAAMIFLMLVAARAPLVAQATGPADAPTPAPPTFPDTPLGRLGRELIELVNRGDSTAIDAFFARGGVTQLDRGRTPAWFARTLMKVHAESDGLDVMRAHAMPDDRTLRILTRAHRGERWLGIELVTATPAADRIESAMTIALDDPTKPPAPWPTGLTTLAELSGAIRDRVRQAAAADRFSGVVLVAKGDSVVVHEAVGMADREHAVPNTRDTRFGTTSVGKMFTGVAVAQLVEQGKLRFDDTLANVLPEYPNRDAARRIVVRDLLTHTAGVPDVFLAPRFTARHDFRTHAEMLPTFADAPLAFAPGTRFEYSNGGYAVLGAIVERLSGQRYEDYLRDHVWAPAGMRRTDHAGVGRGPGRAIGYARFSETDPLGVEPRRPNVGVFGDVGHGPMLAAFGGGSYTAEDLFRFTRALRTGKLLRPETTALVTKGVAPLGDGGPARYAYGFFDVDRGGQRVVGHSGSNPDTGLDADVEMLWDGDWTVVVLSNYDAPAGMELSGAIQRLLAGRK</sequence>
<dbReference type="Proteomes" id="UP000019151">
    <property type="component" value="Plasmid 2"/>
</dbReference>
<dbReference type="eggNOG" id="COG1680">
    <property type="taxonomic scope" value="Bacteria"/>
</dbReference>
<dbReference type="SUPFAM" id="SSF56601">
    <property type="entry name" value="beta-lactamase/transpeptidase-like"/>
    <property type="match status" value="1"/>
</dbReference>
<dbReference type="AlphaFoldDB" id="W0RQZ1"/>
<dbReference type="InterPro" id="IPR012338">
    <property type="entry name" value="Beta-lactam/transpept-like"/>
</dbReference>
<dbReference type="InterPro" id="IPR050789">
    <property type="entry name" value="Diverse_Enzym_Activities"/>
</dbReference>
<keyword evidence="4" id="KW-0614">Plasmid</keyword>
<keyword evidence="5" id="KW-1185">Reference proteome</keyword>
<keyword evidence="2" id="KW-0732">Signal</keyword>
<dbReference type="RefSeq" id="WP_025414709.1">
    <property type="nucleotide sequence ID" value="NZ_CP007130.1"/>
</dbReference>
<dbReference type="HOGENOM" id="CLU_020027_0_3_0"/>
<keyword evidence="1" id="KW-0378">Hydrolase</keyword>